<keyword evidence="3" id="KW-1185">Reference proteome</keyword>
<gene>
    <name evidence="2" type="ORF">UPYG_G00021160</name>
</gene>
<sequence length="99" mass="11558">MKGTTPVSVPIMEEQIILIFIFLTMMTGFTAFVAILIFTGMFMRKVHLRRAQKKVCHTFNNVTETIYMEHQQQDIEPYDTFTRKDCTLYSTLQLTNPNS</sequence>
<keyword evidence="1" id="KW-0812">Transmembrane</keyword>
<reference evidence="2 3" key="1">
    <citation type="submission" date="2024-06" db="EMBL/GenBank/DDBJ databases">
        <authorList>
            <person name="Pan Q."/>
            <person name="Wen M."/>
            <person name="Jouanno E."/>
            <person name="Zahm M."/>
            <person name="Klopp C."/>
            <person name="Cabau C."/>
            <person name="Louis A."/>
            <person name="Berthelot C."/>
            <person name="Parey E."/>
            <person name="Roest Crollius H."/>
            <person name="Montfort J."/>
            <person name="Robinson-Rechavi M."/>
            <person name="Bouchez O."/>
            <person name="Lampietro C."/>
            <person name="Lopez Roques C."/>
            <person name="Donnadieu C."/>
            <person name="Postlethwait J."/>
            <person name="Bobe J."/>
            <person name="Verreycken H."/>
            <person name="Guiguen Y."/>
        </authorList>
    </citation>
    <scope>NUCLEOTIDE SEQUENCE [LARGE SCALE GENOMIC DNA]</scope>
    <source>
        <strain evidence="2">Up_M1</strain>
        <tissue evidence="2">Testis</tissue>
    </source>
</reference>
<protein>
    <submittedName>
        <fullName evidence="2">Uncharacterized protein</fullName>
    </submittedName>
</protein>
<name>A0ABD0XMZ2_UMBPY</name>
<dbReference type="AlphaFoldDB" id="A0ABD0XMZ2"/>
<dbReference type="EMBL" id="JAGEUA010000001">
    <property type="protein sequence ID" value="KAL1022019.1"/>
    <property type="molecule type" value="Genomic_DNA"/>
</dbReference>
<keyword evidence="1" id="KW-1133">Transmembrane helix</keyword>
<dbReference type="Proteomes" id="UP001557470">
    <property type="component" value="Unassembled WGS sequence"/>
</dbReference>
<evidence type="ECO:0000256" key="1">
    <source>
        <dbReference type="SAM" id="Phobius"/>
    </source>
</evidence>
<evidence type="ECO:0000313" key="3">
    <source>
        <dbReference type="Proteomes" id="UP001557470"/>
    </source>
</evidence>
<comment type="caution">
    <text evidence="2">The sequence shown here is derived from an EMBL/GenBank/DDBJ whole genome shotgun (WGS) entry which is preliminary data.</text>
</comment>
<feature type="transmembrane region" description="Helical" evidence="1">
    <location>
        <begin position="16"/>
        <end position="43"/>
    </location>
</feature>
<evidence type="ECO:0000313" key="2">
    <source>
        <dbReference type="EMBL" id="KAL1022019.1"/>
    </source>
</evidence>
<accession>A0ABD0XMZ2</accession>
<keyword evidence="1" id="KW-0472">Membrane</keyword>
<proteinExistence type="predicted"/>
<organism evidence="2 3">
    <name type="scientific">Umbra pygmaea</name>
    <name type="common">Eastern mudminnow</name>
    <dbReference type="NCBI Taxonomy" id="75934"/>
    <lineage>
        <taxon>Eukaryota</taxon>
        <taxon>Metazoa</taxon>
        <taxon>Chordata</taxon>
        <taxon>Craniata</taxon>
        <taxon>Vertebrata</taxon>
        <taxon>Euteleostomi</taxon>
        <taxon>Actinopterygii</taxon>
        <taxon>Neopterygii</taxon>
        <taxon>Teleostei</taxon>
        <taxon>Protacanthopterygii</taxon>
        <taxon>Esociformes</taxon>
        <taxon>Umbridae</taxon>
        <taxon>Umbra</taxon>
    </lineage>
</organism>